<feature type="non-terminal residue" evidence="2">
    <location>
        <position position="99"/>
    </location>
</feature>
<sequence>TIDSFNQRLRKISQNNLLNYKQAKLAHLAEKSSCRSMFEIHKSAGQNWDKDEPYEALSEDLPFLLIWPKEGGTSDGDSGKNSSSNSGQSRDTLGIRTMY</sequence>
<reference evidence="2 3" key="1">
    <citation type="submission" date="2024-05" db="EMBL/GenBank/DDBJ databases">
        <authorList>
            <person name="Wallberg A."/>
        </authorList>
    </citation>
    <scope>NUCLEOTIDE SEQUENCE [LARGE SCALE GENOMIC DNA]</scope>
</reference>
<accession>A0AAV2QMU4</accession>
<dbReference type="EMBL" id="CAXKWB010007598">
    <property type="protein sequence ID" value="CAL4087900.1"/>
    <property type="molecule type" value="Genomic_DNA"/>
</dbReference>
<feature type="region of interest" description="Disordered" evidence="1">
    <location>
        <begin position="67"/>
        <end position="99"/>
    </location>
</feature>
<comment type="caution">
    <text evidence="2">The sequence shown here is derived from an EMBL/GenBank/DDBJ whole genome shotgun (WGS) entry which is preliminary data.</text>
</comment>
<organism evidence="2 3">
    <name type="scientific">Meganyctiphanes norvegica</name>
    <name type="common">Northern krill</name>
    <name type="synonym">Thysanopoda norvegica</name>
    <dbReference type="NCBI Taxonomy" id="48144"/>
    <lineage>
        <taxon>Eukaryota</taxon>
        <taxon>Metazoa</taxon>
        <taxon>Ecdysozoa</taxon>
        <taxon>Arthropoda</taxon>
        <taxon>Crustacea</taxon>
        <taxon>Multicrustacea</taxon>
        <taxon>Malacostraca</taxon>
        <taxon>Eumalacostraca</taxon>
        <taxon>Eucarida</taxon>
        <taxon>Euphausiacea</taxon>
        <taxon>Euphausiidae</taxon>
        <taxon>Meganyctiphanes</taxon>
    </lineage>
</organism>
<feature type="non-terminal residue" evidence="2">
    <location>
        <position position="1"/>
    </location>
</feature>
<gene>
    <name evidence="2" type="ORF">MNOR_LOCUS13345</name>
</gene>
<name>A0AAV2QMU4_MEGNR</name>
<protein>
    <submittedName>
        <fullName evidence="2">Uncharacterized protein</fullName>
    </submittedName>
</protein>
<dbReference type="AlphaFoldDB" id="A0AAV2QMU4"/>
<proteinExistence type="predicted"/>
<evidence type="ECO:0000256" key="1">
    <source>
        <dbReference type="SAM" id="MobiDB-lite"/>
    </source>
</evidence>
<keyword evidence="3" id="KW-1185">Reference proteome</keyword>
<evidence type="ECO:0000313" key="3">
    <source>
        <dbReference type="Proteomes" id="UP001497623"/>
    </source>
</evidence>
<evidence type="ECO:0000313" key="2">
    <source>
        <dbReference type="EMBL" id="CAL4087900.1"/>
    </source>
</evidence>
<feature type="compositionally biased region" description="Low complexity" evidence="1">
    <location>
        <begin position="75"/>
        <end position="89"/>
    </location>
</feature>
<dbReference type="Proteomes" id="UP001497623">
    <property type="component" value="Unassembled WGS sequence"/>
</dbReference>